<accession>A0A1J4KK70</accession>
<dbReference type="GeneID" id="94826308"/>
<feature type="transmembrane region" description="Helical" evidence="1">
    <location>
        <begin position="167"/>
        <end position="190"/>
    </location>
</feature>
<evidence type="ECO:0000313" key="2">
    <source>
        <dbReference type="EMBL" id="OHT11695.1"/>
    </source>
</evidence>
<feature type="transmembrane region" description="Helical" evidence="1">
    <location>
        <begin position="32"/>
        <end position="50"/>
    </location>
</feature>
<evidence type="ECO:0000313" key="3">
    <source>
        <dbReference type="Proteomes" id="UP000179807"/>
    </source>
</evidence>
<name>A0A1J4KK70_9EUKA</name>
<feature type="transmembrane region" description="Helical" evidence="1">
    <location>
        <begin position="211"/>
        <end position="234"/>
    </location>
</feature>
<dbReference type="AlphaFoldDB" id="A0A1J4KK70"/>
<feature type="transmembrane region" description="Helical" evidence="1">
    <location>
        <begin position="62"/>
        <end position="83"/>
    </location>
</feature>
<proteinExistence type="predicted"/>
<dbReference type="EMBL" id="MLAK01000582">
    <property type="protein sequence ID" value="OHT11695.1"/>
    <property type="molecule type" value="Genomic_DNA"/>
</dbReference>
<keyword evidence="1" id="KW-1133">Transmembrane helix</keyword>
<dbReference type="RefSeq" id="XP_068364831.1">
    <property type="nucleotide sequence ID" value="XM_068491604.1"/>
</dbReference>
<feature type="transmembrane region" description="Helical" evidence="1">
    <location>
        <begin position="260"/>
        <end position="279"/>
    </location>
</feature>
<protein>
    <recommendedName>
        <fullName evidence="4">THH1/TOM1/TOM3 domain-containing protein</fullName>
    </recommendedName>
</protein>
<keyword evidence="1" id="KW-0812">Transmembrane</keyword>
<comment type="caution">
    <text evidence="2">The sequence shown here is derived from an EMBL/GenBank/DDBJ whole genome shotgun (WGS) entry which is preliminary data.</text>
</comment>
<dbReference type="Proteomes" id="UP000179807">
    <property type="component" value="Unassembled WGS sequence"/>
</dbReference>
<evidence type="ECO:0000256" key="1">
    <source>
        <dbReference type="SAM" id="Phobius"/>
    </source>
</evidence>
<reference evidence="2" key="1">
    <citation type="submission" date="2016-10" db="EMBL/GenBank/DDBJ databases">
        <authorList>
            <person name="Benchimol M."/>
            <person name="Almeida L.G."/>
            <person name="Vasconcelos A.T."/>
            <person name="Perreira-Neves A."/>
            <person name="Rosa I.A."/>
            <person name="Tasca T."/>
            <person name="Bogo M.R."/>
            <person name="de Souza W."/>
        </authorList>
    </citation>
    <scope>NUCLEOTIDE SEQUENCE [LARGE SCALE GENOMIC DNA]</scope>
    <source>
        <strain evidence="2">K</strain>
    </source>
</reference>
<keyword evidence="1" id="KW-0472">Membrane</keyword>
<feature type="transmembrane region" description="Helical" evidence="1">
    <location>
        <begin position="133"/>
        <end position="155"/>
    </location>
</feature>
<evidence type="ECO:0008006" key="4">
    <source>
        <dbReference type="Google" id="ProtNLM"/>
    </source>
</evidence>
<keyword evidence="3" id="KW-1185">Reference proteome</keyword>
<organism evidence="2 3">
    <name type="scientific">Tritrichomonas foetus</name>
    <dbReference type="NCBI Taxonomy" id="1144522"/>
    <lineage>
        <taxon>Eukaryota</taxon>
        <taxon>Metamonada</taxon>
        <taxon>Parabasalia</taxon>
        <taxon>Tritrichomonadida</taxon>
        <taxon>Tritrichomonadidae</taxon>
        <taxon>Tritrichomonas</taxon>
    </lineage>
</organism>
<gene>
    <name evidence="2" type="ORF">TRFO_03941</name>
</gene>
<sequence>MEEQKMDKTSFSGLVGHTAVQLNWTEMIVLGSFYYSLALLCFLFLAYDIVNRLKPQINSPNINILFWVSMIIWLIYHGTIRVIPMNYYSQQIYYLTNFALDSFLFVAPISFVMITVLEMLFQYHYPGRFKKVIIRILYVIFVIIYGTLGVFITFVEVDEVGQKYDIMYLWNTCTSILLLVFIVIPAIELLRAVSYPVVQPEDVKCVKLSKLGLVLFFLIYLGEAIYNITVFWGINVCRNWIVDQLKKQGVSSPNVRAFHFGYDLIFDFVPSLIAIFSIYQIRKHDLQFADDPFYAPDQSESSTSHI</sequence>
<feature type="transmembrane region" description="Helical" evidence="1">
    <location>
        <begin position="103"/>
        <end position="121"/>
    </location>
</feature>
<dbReference type="VEuPathDB" id="TrichDB:TRFO_03941"/>